<dbReference type="EMBL" id="PIPU01000001">
    <property type="protein sequence ID" value="RUO48945.1"/>
    <property type="molecule type" value="Genomic_DNA"/>
</dbReference>
<dbReference type="RefSeq" id="WP_092836203.1">
    <property type="nucleotide sequence ID" value="NZ_FPCF01000001.1"/>
</dbReference>
<evidence type="ECO:0000313" key="1">
    <source>
        <dbReference type="EMBL" id="RUO48945.1"/>
    </source>
</evidence>
<sequence>MRGSRMISTKYLRTEERLAIFSEECSLRLQAPIEQLYKKFPEITNCTFKPEIRNGERFLPIRIEIFNTPKNFGRVVRSKGAIEEAVQFLSNFTMPSLDFESLSTPELVDNFVEERVMPQLKKFYDFYDVVRVSVITSARIVPQDRQFMKPVFRYKIRLPIEVELGAGERIVTTLSALKETTKTYLRQFNPFHEKYCEFMRLDGRRYPFPIQNLFFERMDDEHSRTRAHVTYTNRQEQTIDYLANQQRADIPSFRLPNSDRTYNLKRATHQFFYLWSADEHLQCGDRRTIHKFGITSIAMSELDLLSLEQAIRKRINGYVRDHSITVWGERIELISNPEPLNAGKNDLNRFESFLKNKDNNMLLCDVSKQEYSAPATEVMLSDYQNQVYVKQYIEKLASTYFPNIKFLEGIRTS</sequence>
<reference evidence="2" key="1">
    <citation type="journal article" date="2018" name="Front. Microbiol.">
        <title>Genome-Based Analysis Reveals the Taxonomy and Diversity of the Family Idiomarinaceae.</title>
        <authorList>
            <person name="Liu Y."/>
            <person name="Lai Q."/>
            <person name="Shao Z."/>
        </authorList>
    </citation>
    <scope>NUCLEOTIDE SEQUENCE [LARGE SCALE GENOMIC DNA]</scope>
    <source>
        <strain evidence="2">908033</strain>
    </source>
</reference>
<organism evidence="1 2">
    <name type="scientific">Pseudidiomarina donghaiensis</name>
    <dbReference type="NCBI Taxonomy" id="519452"/>
    <lineage>
        <taxon>Bacteria</taxon>
        <taxon>Pseudomonadati</taxon>
        <taxon>Pseudomonadota</taxon>
        <taxon>Gammaproteobacteria</taxon>
        <taxon>Alteromonadales</taxon>
        <taxon>Idiomarinaceae</taxon>
        <taxon>Pseudidiomarina</taxon>
    </lineage>
</organism>
<keyword evidence="2" id="KW-1185">Reference proteome</keyword>
<comment type="caution">
    <text evidence="1">The sequence shown here is derived from an EMBL/GenBank/DDBJ whole genome shotgun (WGS) entry which is preliminary data.</text>
</comment>
<accession>A0A432XJQ7</accession>
<proteinExistence type="predicted"/>
<gene>
    <name evidence="1" type="ORF">CWE24_00035</name>
</gene>
<evidence type="ECO:0000313" key="2">
    <source>
        <dbReference type="Proteomes" id="UP000286985"/>
    </source>
</evidence>
<protein>
    <submittedName>
        <fullName evidence="1">Uncharacterized protein</fullName>
    </submittedName>
</protein>
<dbReference type="Proteomes" id="UP000286985">
    <property type="component" value="Unassembled WGS sequence"/>
</dbReference>
<dbReference type="AlphaFoldDB" id="A0A432XJQ7"/>
<name>A0A432XJQ7_9GAMM</name>